<evidence type="ECO:0000256" key="2">
    <source>
        <dbReference type="ARBA" id="ARBA00022980"/>
    </source>
</evidence>
<dbReference type="InterPro" id="IPR036967">
    <property type="entry name" value="Ribosomal_uS11_sf"/>
</dbReference>
<name>A0A9X6NQ10_HYPEX</name>
<evidence type="ECO:0000313" key="4">
    <source>
        <dbReference type="EMBL" id="OWA53829.1"/>
    </source>
</evidence>
<dbReference type="EMBL" id="MTYJ01000349">
    <property type="protein sequence ID" value="OWA53829.1"/>
    <property type="molecule type" value="Genomic_DNA"/>
</dbReference>
<comment type="caution">
    <text evidence="4">The sequence shown here is derived from an EMBL/GenBank/DDBJ whole genome shotgun (WGS) entry which is preliminary data.</text>
</comment>
<dbReference type="GO" id="GO:1990904">
    <property type="term" value="C:ribonucleoprotein complex"/>
    <property type="evidence" value="ECO:0007669"/>
    <property type="project" value="UniProtKB-KW"/>
</dbReference>
<dbReference type="Pfam" id="PF00411">
    <property type="entry name" value="Ribosomal_S11"/>
    <property type="match status" value="1"/>
</dbReference>
<protein>
    <submittedName>
        <fullName evidence="4">28S ribosomal protein S11, mitochondrial</fullName>
    </submittedName>
</protein>
<evidence type="ECO:0000313" key="5">
    <source>
        <dbReference type="Proteomes" id="UP000192578"/>
    </source>
</evidence>
<keyword evidence="3" id="KW-0687">Ribonucleoprotein</keyword>
<dbReference type="HAMAP" id="MF_01310">
    <property type="entry name" value="Ribosomal_uS11"/>
    <property type="match status" value="1"/>
</dbReference>
<organism evidence="4 5">
    <name type="scientific">Hypsibius exemplaris</name>
    <name type="common">Freshwater tardigrade</name>
    <dbReference type="NCBI Taxonomy" id="2072580"/>
    <lineage>
        <taxon>Eukaryota</taxon>
        <taxon>Metazoa</taxon>
        <taxon>Ecdysozoa</taxon>
        <taxon>Tardigrada</taxon>
        <taxon>Eutardigrada</taxon>
        <taxon>Parachela</taxon>
        <taxon>Hypsibioidea</taxon>
        <taxon>Hypsibiidae</taxon>
        <taxon>Hypsibius</taxon>
    </lineage>
</organism>
<evidence type="ECO:0000256" key="3">
    <source>
        <dbReference type="ARBA" id="ARBA00023274"/>
    </source>
</evidence>
<reference evidence="5" key="1">
    <citation type="submission" date="2017-01" db="EMBL/GenBank/DDBJ databases">
        <title>Comparative genomics of anhydrobiosis in the tardigrade Hypsibius dujardini.</title>
        <authorList>
            <person name="Yoshida Y."/>
            <person name="Koutsovoulos G."/>
            <person name="Laetsch D."/>
            <person name="Stevens L."/>
            <person name="Kumar S."/>
            <person name="Horikawa D."/>
            <person name="Ishino K."/>
            <person name="Komine S."/>
            <person name="Tomita M."/>
            <person name="Blaxter M."/>
            <person name="Arakawa K."/>
        </authorList>
    </citation>
    <scope>NUCLEOTIDE SEQUENCE [LARGE SCALE GENOMIC DNA]</scope>
    <source>
        <strain evidence="5">Z151</strain>
    </source>
</reference>
<dbReference type="GO" id="GO:0003735">
    <property type="term" value="F:structural constituent of ribosome"/>
    <property type="evidence" value="ECO:0007669"/>
    <property type="project" value="InterPro"/>
</dbReference>
<dbReference type="Gene3D" id="3.30.420.80">
    <property type="entry name" value="Ribosomal protein S11"/>
    <property type="match status" value="1"/>
</dbReference>
<keyword evidence="5" id="KW-1185">Reference proteome</keyword>
<evidence type="ECO:0000256" key="1">
    <source>
        <dbReference type="ARBA" id="ARBA00006194"/>
    </source>
</evidence>
<dbReference type="AlphaFoldDB" id="A0A9X6NQ10"/>
<dbReference type="InterPro" id="IPR001971">
    <property type="entry name" value="Ribosomal_uS11"/>
</dbReference>
<dbReference type="SUPFAM" id="SSF53137">
    <property type="entry name" value="Translational machinery components"/>
    <property type="match status" value="1"/>
</dbReference>
<dbReference type="PANTHER" id="PTHR11759">
    <property type="entry name" value="40S RIBOSOMAL PROTEIN S14/30S RIBOSOMAL PROTEIN S11"/>
    <property type="match status" value="1"/>
</dbReference>
<proteinExistence type="inferred from homology"/>
<gene>
    <name evidence="4" type="ORF">BV898_18251</name>
</gene>
<keyword evidence="2 4" id="KW-0689">Ribosomal protein</keyword>
<accession>A0A9X6NQ10</accession>
<comment type="similarity">
    <text evidence="1">Belongs to the universal ribosomal protein uS11 family.</text>
</comment>
<dbReference type="Proteomes" id="UP000192578">
    <property type="component" value="Unassembled WGS sequence"/>
</dbReference>
<dbReference type="GO" id="GO:0005840">
    <property type="term" value="C:ribosome"/>
    <property type="evidence" value="ECO:0007669"/>
    <property type="project" value="UniProtKB-KW"/>
</dbReference>
<sequence>MWSSLQLVRLLSRIPGPPLIEAVRVRPFCTSAVNLRRKDLSALRGKLPPEDEGVVGEHTLQVSPSLPQYPNLETHQQIFDGMVYTDLPIIHIKCSQNNTIMSIVDAKTEKITHTVSCGTEGYRNCKKGTNVAGQSVGLSMGKKALTSGQRTFRVTIRGLGPGRASSIKGLEMAGINIISVTDRTPIPNNGNKPRKARRI</sequence>
<dbReference type="GO" id="GO:0006412">
    <property type="term" value="P:translation"/>
    <property type="evidence" value="ECO:0007669"/>
    <property type="project" value="InterPro"/>
</dbReference>
<dbReference type="OrthoDB" id="1654884at2759"/>